<organism evidence="11 12">
    <name type="scientific">Methanothrix harundinacea</name>
    <dbReference type="NCBI Taxonomy" id="301375"/>
    <lineage>
        <taxon>Archaea</taxon>
        <taxon>Methanobacteriati</taxon>
        <taxon>Methanobacteriota</taxon>
        <taxon>Stenosarchaea group</taxon>
        <taxon>Methanomicrobia</taxon>
        <taxon>Methanotrichales</taxon>
        <taxon>Methanotrichaceae</taxon>
        <taxon>Methanothrix</taxon>
    </lineage>
</organism>
<gene>
    <name evidence="10" type="ORF">XD72_2305</name>
    <name evidence="11" type="ORF">XE07_1500</name>
</gene>
<keyword evidence="1 11" id="KW-0808">Transferase</keyword>
<comment type="catalytic activity">
    <reaction evidence="8">
        <text>arsenic triglutathione + 3 [thioredoxin]-dithiol + 3 S-adenosyl-L-methionine = trimethylarsine + 3 [thioredoxin]-disulfide + 3 glutathione + 3 S-adenosyl-L-homocysteine + 3 H(+)</text>
        <dbReference type="Rhea" id="RHEA:69432"/>
        <dbReference type="Rhea" id="RHEA-COMP:10698"/>
        <dbReference type="Rhea" id="RHEA-COMP:10700"/>
        <dbReference type="ChEBI" id="CHEBI:15378"/>
        <dbReference type="ChEBI" id="CHEBI:27130"/>
        <dbReference type="ChEBI" id="CHEBI:29950"/>
        <dbReference type="ChEBI" id="CHEBI:50058"/>
        <dbReference type="ChEBI" id="CHEBI:57856"/>
        <dbReference type="ChEBI" id="CHEBI:57925"/>
        <dbReference type="ChEBI" id="CHEBI:59789"/>
        <dbReference type="ChEBI" id="CHEBI:183640"/>
        <dbReference type="EC" id="2.1.1.137"/>
    </reaction>
</comment>
<dbReference type="EMBL" id="LGFT01000087">
    <property type="protein sequence ID" value="KUK43319.1"/>
    <property type="molecule type" value="Genomic_DNA"/>
</dbReference>
<protein>
    <recommendedName>
        <fullName evidence="5">Arsenite methyltransferase</fullName>
        <ecNumber evidence="4">2.1.1.137</ecNumber>
    </recommendedName>
</protein>
<dbReference type="NCBIfam" id="NF008823">
    <property type="entry name" value="PRK11873.1"/>
    <property type="match status" value="1"/>
</dbReference>
<reference evidence="12 13" key="2">
    <citation type="journal article" date="2015" name="MBio">
        <title>Genome-Resolved Metagenomic Analysis Reveals Roles for Candidate Phyla and Other Microbial Community Members in Biogeochemical Transformations in Oil Reservoirs.</title>
        <authorList>
            <person name="Hu P."/>
            <person name="Tom L."/>
            <person name="Singh A."/>
            <person name="Thomas B.C."/>
            <person name="Baker B.J."/>
            <person name="Piceno Y.M."/>
            <person name="Andersen G.L."/>
            <person name="Banfield J.F."/>
        </authorList>
    </citation>
    <scope>NUCLEOTIDE SEQUENCE [LARGE SCALE GENOMIC DNA]</scope>
    <source>
        <strain evidence="10">57_489</strain>
    </source>
</reference>
<dbReference type="CDD" id="cd02440">
    <property type="entry name" value="AdoMet_MTases"/>
    <property type="match status" value="1"/>
</dbReference>
<comment type="similarity">
    <text evidence="3">Belongs to the methyltransferase superfamily. Arsenite methyltransferase family.</text>
</comment>
<accession>A0A124G356</accession>
<evidence type="ECO:0000256" key="7">
    <source>
        <dbReference type="ARBA" id="ARBA00047943"/>
    </source>
</evidence>
<dbReference type="AlphaFoldDB" id="A0A124G356"/>
<proteinExistence type="inferred from homology"/>
<evidence type="ECO:0000256" key="2">
    <source>
        <dbReference type="ARBA" id="ARBA00022691"/>
    </source>
</evidence>
<feature type="domain" description="Methyltransferase" evidence="9">
    <location>
        <begin position="73"/>
        <end position="218"/>
    </location>
</feature>
<evidence type="ECO:0000313" key="11">
    <source>
        <dbReference type="EMBL" id="KUK95872.1"/>
    </source>
</evidence>
<sequence>MKDEEVKRVVKERYGRVAREAGSCCCSSTCCGTAKPQEIAKKISYSEKEMATAPAGSNLGLGCGNPIALASIREGETVLDLGSGAGFDCFLASERVGPRGRVMGVDMTGEMVERARANAAACGRKNVEFRLGEIERLPVEDGSVDLVISNCVINLVPDKKAAFKEAYRVLRPGGRLMVSDIVLLGELPDFVRESVEAYVGCVSGAALRDDYLASIRSAGFEEVKVIDESPFSLDCVASDPTGRSVLDGLPDGELKEVEGTITSIKVRAVKPGGPTENSWKK</sequence>
<dbReference type="SUPFAM" id="SSF53335">
    <property type="entry name" value="S-adenosyl-L-methionine-dependent methyltransferases"/>
    <property type="match status" value="1"/>
</dbReference>
<dbReference type="EMBL" id="LGHB01000024">
    <property type="protein sequence ID" value="KUK95872.1"/>
    <property type="molecule type" value="Genomic_DNA"/>
</dbReference>
<keyword evidence="2" id="KW-0949">S-adenosyl-L-methionine</keyword>
<dbReference type="InterPro" id="IPR026669">
    <property type="entry name" value="Arsenite_MeTrfase-like"/>
</dbReference>
<evidence type="ECO:0000259" key="9">
    <source>
        <dbReference type="Pfam" id="PF13847"/>
    </source>
</evidence>
<dbReference type="Proteomes" id="UP000057043">
    <property type="component" value="Unassembled WGS sequence"/>
</dbReference>
<evidence type="ECO:0000256" key="1">
    <source>
        <dbReference type="ARBA" id="ARBA00022679"/>
    </source>
</evidence>
<evidence type="ECO:0000256" key="8">
    <source>
        <dbReference type="ARBA" id="ARBA00048428"/>
    </source>
</evidence>
<evidence type="ECO:0000256" key="6">
    <source>
        <dbReference type="ARBA" id="ARBA00047941"/>
    </source>
</evidence>
<reference evidence="11" key="1">
    <citation type="journal article" date="2015" name="MBio">
        <title>Genome-resolved metagenomic analysis reveals roles for candidate phyla and other microbial community members in biogeochemical transformations in oil reservoirs.</title>
        <authorList>
            <person name="Hu P."/>
            <person name="Tom L."/>
            <person name="Singh A."/>
            <person name="Thomas B.C."/>
            <person name="Baker B.J."/>
            <person name="Piceno Y.M."/>
            <person name="Andersen G.L."/>
            <person name="Banfield J.F."/>
        </authorList>
    </citation>
    <scope>NUCLEOTIDE SEQUENCE [LARGE SCALE GENOMIC DNA]</scope>
    <source>
        <strain evidence="11">56_747</strain>
    </source>
</reference>
<evidence type="ECO:0000313" key="10">
    <source>
        <dbReference type="EMBL" id="KUK43319.1"/>
    </source>
</evidence>
<dbReference type="GO" id="GO:0032259">
    <property type="term" value="P:methylation"/>
    <property type="evidence" value="ECO:0007669"/>
    <property type="project" value="UniProtKB-KW"/>
</dbReference>
<evidence type="ECO:0000256" key="5">
    <source>
        <dbReference type="ARBA" id="ARBA00034545"/>
    </source>
</evidence>
<dbReference type="PANTHER" id="PTHR43675">
    <property type="entry name" value="ARSENITE METHYLTRANSFERASE"/>
    <property type="match status" value="1"/>
</dbReference>
<evidence type="ECO:0000256" key="4">
    <source>
        <dbReference type="ARBA" id="ARBA00034521"/>
    </source>
</evidence>
<comment type="catalytic activity">
    <reaction evidence="6">
        <text>arsenic triglutathione + [thioredoxin]-dithiol + S-adenosyl-L-methionine + 2 H2O = methylarsonous acid + [thioredoxin]-disulfide + 3 glutathione + S-adenosyl-L-homocysteine + H(+)</text>
        <dbReference type="Rhea" id="RHEA:69460"/>
        <dbReference type="Rhea" id="RHEA-COMP:10698"/>
        <dbReference type="Rhea" id="RHEA-COMP:10700"/>
        <dbReference type="ChEBI" id="CHEBI:15377"/>
        <dbReference type="ChEBI" id="CHEBI:15378"/>
        <dbReference type="ChEBI" id="CHEBI:17826"/>
        <dbReference type="ChEBI" id="CHEBI:29950"/>
        <dbReference type="ChEBI" id="CHEBI:50058"/>
        <dbReference type="ChEBI" id="CHEBI:57856"/>
        <dbReference type="ChEBI" id="CHEBI:57925"/>
        <dbReference type="ChEBI" id="CHEBI:59789"/>
        <dbReference type="ChEBI" id="CHEBI:183640"/>
        <dbReference type="EC" id="2.1.1.137"/>
    </reaction>
</comment>
<dbReference type="Pfam" id="PF13847">
    <property type="entry name" value="Methyltransf_31"/>
    <property type="match status" value="1"/>
</dbReference>
<evidence type="ECO:0000313" key="12">
    <source>
        <dbReference type="Proteomes" id="UP000053961"/>
    </source>
</evidence>
<dbReference type="EC" id="2.1.1.137" evidence="4"/>
<dbReference type="PANTHER" id="PTHR43675:SF8">
    <property type="entry name" value="ARSENITE METHYLTRANSFERASE"/>
    <property type="match status" value="1"/>
</dbReference>
<dbReference type="InterPro" id="IPR025714">
    <property type="entry name" value="Methyltranfer_dom"/>
</dbReference>
<comment type="catalytic activity">
    <reaction evidence="7">
        <text>arsenic triglutathione + 2 [thioredoxin]-dithiol + 2 S-adenosyl-L-methionine + H2O = dimethylarsinous acid + 2 [thioredoxin]-disulfide + 3 glutathione + 2 S-adenosyl-L-homocysteine + 2 H(+)</text>
        <dbReference type="Rhea" id="RHEA:69464"/>
        <dbReference type="Rhea" id="RHEA-COMP:10698"/>
        <dbReference type="Rhea" id="RHEA-COMP:10700"/>
        <dbReference type="ChEBI" id="CHEBI:15377"/>
        <dbReference type="ChEBI" id="CHEBI:15378"/>
        <dbReference type="ChEBI" id="CHEBI:23808"/>
        <dbReference type="ChEBI" id="CHEBI:29950"/>
        <dbReference type="ChEBI" id="CHEBI:50058"/>
        <dbReference type="ChEBI" id="CHEBI:57856"/>
        <dbReference type="ChEBI" id="CHEBI:57925"/>
        <dbReference type="ChEBI" id="CHEBI:59789"/>
        <dbReference type="ChEBI" id="CHEBI:183640"/>
        <dbReference type="EC" id="2.1.1.137"/>
    </reaction>
</comment>
<dbReference type="InterPro" id="IPR029063">
    <property type="entry name" value="SAM-dependent_MTases_sf"/>
</dbReference>
<dbReference type="PATRIC" id="fig|301375.6.peg.661"/>
<dbReference type="GO" id="GO:0030791">
    <property type="term" value="F:arsenite methyltransferase activity"/>
    <property type="evidence" value="ECO:0007669"/>
    <property type="project" value="UniProtKB-EC"/>
</dbReference>
<dbReference type="Proteomes" id="UP000053961">
    <property type="component" value="Unassembled WGS sequence"/>
</dbReference>
<name>A0A124G356_9EURY</name>
<comment type="caution">
    <text evidence="11">The sequence shown here is derived from an EMBL/GenBank/DDBJ whole genome shotgun (WGS) entry which is preliminary data.</text>
</comment>
<keyword evidence="11" id="KW-0489">Methyltransferase</keyword>
<dbReference type="Gene3D" id="3.40.50.150">
    <property type="entry name" value="Vaccinia Virus protein VP39"/>
    <property type="match status" value="1"/>
</dbReference>
<evidence type="ECO:0000313" key="13">
    <source>
        <dbReference type="Proteomes" id="UP000057043"/>
    </source>
</evidence>
<evidence type="ECO:0000256" key="3">
    <source>
        <dbReference type="ARBA" id="ARBA00034487"/>
    </source>
</evidence>